<accession>A0A3P7LPA7</accession>
<keyword evidence="2" id="KW-1185">Reference proteome</keyword>
<dbReference type="Gene3D" id="3.40.630.30">
    <property type="match status" value="1"/>
</dbReference>
<dbReference type="GO" id="GO:0008080">
    <property type="term" value="F:N-acetyltransferase activity"/>
    <property type="evidence" value="ECO:0007669"/>
    <property type="project" value="TreeGrafter"/>
</dbReference>
<protein>
    <recommendedName>
        <fullName evidence="3">N-acetyltransferase domain-containing protein</fullName>
    </recommendedName>
</protein>
<proteinExistence type="predicted"/>
<dbReference type="PANTHER" id="PTHR20905:SF30">
    <property type="entry name" value="N-ACETYLTRANSFERASE DOMAIN-CONTAINING PROTEIN"/>
    <property type="match status" value="1"/>
</dbReference>
<dbReference type="EMBL" id="UYYB01111166">
    <property type="protein sequence ID" value="VDM81038.1"/>
    <property type="molecule type" value="Genomic_DNA"/>
</dbReference>
<dbReference type="OrthoDB" id="41532at2759"/>
<evidence type="ECO:0000313" key="1">
    <source>
        <dbReference type="EMBL" id="VDM81038.1"/>
    </source>
</evidence>
<dbReference type="PANTHER" id="PTHR20905">
    <property type="entry name" value="N-ACETYLTRANSFERASE-RELATED"/>
    <property type="match status" value="1"/>
</dbReference>
<organism evidence="1 2">
    <name type="scientific">Strongylus vulgaris</name>
    <name type="common">Blood worm</name>
    <dbReference type="NCBI Taxonomy" id="40348"/>
    <lineage>
        <taxon>Eukaryota</taxon>
        <taxon>Metazoa</taxon>
        <taxon>Ecdysozoa</taxon>
        <taxon>Nematoda</taxon>
        <taxon>Chromadorea</taxon>
        <taxon>Rhabditida</taxon>
        <taxon>Rhabditina</taxon>
        <taxon>Rhabditomorpha</taxon>
        <taxon>Strongyloidea</taxon>
        <taxon>Strongylidae</taxon>
        <taxon>Strongylus</taxon>
    </lineage>
</organism>
<reference evidence="1 2" key="1">
    <citation type="submission" date="2018-11" db="EMBL/GenBank/DDBJ databases">
        <authorList>
            <consortium name="Pathogen Informatics"/>
        </authorList>
    </citation>
    <scope>NUCLEOTIDE SEQUENCE [LARGE SCALE GENOMIC DNA]</scope>
</reference>
<name>A0A3P7LPA7_STRVU</name>
<dbReference type="Proteomes" id="UP000270094">
    <property type="component" value="Unassembled WGS sequence"/>
</dbReference>
<sequence>MLRRSLGQIRFYCQKVDPTQAFDFVPATSHDMPDIVDLCTKKFIHDEPHSKALGMTAEASKGLFEYIVSKALHYPYSYRIHEKGTKNLIGFRLLSIGHRDHSLDVEPMAFVPSNFPAVIRLCKFHTCLSLHIENEGRFR</sequence>
<dbReference type="AlphaFoldDB" id="A0A3P7LPA7"/>
<gene>
    <name evidence="1" type="ORF">SVUK_LOCUS16036</name>
</gene>
<evidence type="ECO:0008006" key="3">
    <source>
        <dbReference type="Google" id="ProtNLM"/>
    </source>
</evidence>
<evidence type="ECO:0000313" key="2">
    <source>
        <dbReference type="Proteomes" id="UP000270094"/>
    </source>
</evidence>